<dbReference type="PANTHER" id="PTHR38444:SF1">
    <property type="entry name" value="ENTEROBACTIN BIOSYNTHESIS PROTEIN YBDZ"/>
    <property type="match status" value="1"/>
</dbReference>
<proteinExistence type="predicted"/>
<protein>
    <submittedName>
        <fullName evidence="2">MbtH family NRPS accessory protein</fullName>
    </submittedName>
</protein>
<dbReference type="PANTHER" id="PTHR38444">
    <property type="entry name" value="ENTEROBACTIN BIOSYNTHESIS PROTEIN YBDZ"/>
    <property type="match status" value="1"/>
</dbReference>
<name>A0ABS5L793_9ACTN</name>
<dbReference type="InterPro" id="IPR038020">
    <property type="entry name" value="MbtH-like_sf"/>
</dbReference>
<dbReference type="Gene3D" id="3.90.820.10">
    <property type="entry name" value="Structural Genomics, Unknown Function 30-nov-00 1gh9 Mol_id"/>
    <property type="match status" value="1"/>
</dbReference>
<evidence type="ECO:0000259" key="1">
    <source>
        <dbReference type="SMART" id="SM00923"/>
    </source>
</evidence>
<dbReference type="SUPFAM" id="SSF160582">
    <property type="entry name" value="MbtH-like"/>
    <property type="match status" value="1"/>
</dbReference>
<dbReference type="Proteomes" id="UP000730482">
    <property type="component" value="Unassembled WGS sequence"/>
</dbReference>
<reference evidence="2 3" key="1">
    <citation type="submission" date="2020-02" db="EMBL/GenBank/DDBJ databases">
        <title>Acidophilic actinobacteria isolated from forest soil.</title>
        <authorList>
            <person name="Golinska P."/>
        </authorList>
    </citation>
    <scope>NUCLEOTIDE SEQUENCE [LARGE SCALE GENOMIC DNA]</scope>
    <source>
        <strain evidence="2 3">NL8</strain>
    </source>
</reference>
<evidence type="ECO:0000313" key="2">
    <source>
        <dbReference type="EMBL" id="MBS2554182.1"/>
    </source>
</evidence>
<dbReference type="EMBL" id="JAAFYZ010000331">
    <property type="protein sequence ID" value="MBS2554182.1"/>
    <property type="molecule type" value="Genomic_DNA"/>
</dbReference>
<dbReference type="SMART" id="SM00923">
    <property type="entry name" value="MbtH"/>
    <property type="match status" value="1"/>
</dbReference>
<evidence type="ECO:0000313" key="3">
    <source>
        <dbReference type="Proteomes" id="UP000730482"/>
    </source>
</evidence>
<dbReference type="InterPro" id="IPR037407">
    <property type="entry name" value="MLP_fam"/>
</dbReference>
<gene>
    <name evidence="2" type="ORF">KGQ19_45745</name>
</gene>
<sequence length="83" mass="9104">MMTSPFDDPDGRFNVVVNDEEQYALWPEGLDIPAGWSPLASGDLAECTAYVEEHWVDMRPRSLKSAMAANATAQARTTEDVSA</sequence>
<dbReference type="InterPro" id="IPR005153">
    <property type="entry name" value="MbtH-like_dom"/>
</dbReference>
<comment type="caution">
    <text evidence="2">The sequence shown here is derived from an EMBL/GenBank/DDBJ whole genome shotgun (WGS) entry which is preliminary data.</text>
</comment>
<accession>A0ABS5L793</accession>
<keyword evidence="3" id="KW-1185">Reference proteome</keyword>
<feature type="domain" description="MbtH-like" evidence="1">
    <location>
        <begin position="4"/>
        <end position="53"/>
    </location>
</feature>
<organism evidence="2 3">
    <name type="scientific">Catenulispora pinistramenti</name>
    <dbReference type="NCBI Taxonomy" id="2705254"/>
    <lineage>
        <taxon>Bacteria</taxon>
        <taxon>Bacillati</taxon>
        <taxon>Actinomycetota</taxon>
        <taxon>Actinomycetes</taxon>
        <taxon>Catenulisporales</taxon>
        <taxon>Catenulisporaceae</taxon>
        <taxon>Catenulispora</taxon>
    </lineage>
</organism>
<dbReference type="Pfam" id="PF03621">
    <property type="entry name" value="MbtH"/>
    <property type="match status" value="1"/>
</dbReference>